<evidence type="ECO:0000313" key="1">
    <source>
        <dbReference type="EMBL" id="GFK92476.1"/>
    </source>
</evidence>
<gene>
    <name evidence="1" type="ORF">NNJEOMEG_00301</name>
</gene>
<accession>A0A6V8LRR2</accession>
<reference evidence="1 2" key="1">
    <citation type="submission" date="2020-04" db="EMBL/GenBank/DDBJ databases">
        <authorList>
            <consortium name="Desulfovibrio sp. FSS-1 genome sequencing consortium"/>
            <person name="Shimoshige H."/>
            <person name="Kobayashi H."/>
            <person name="Maekawa T."/>
        </authorList>
    </citation>
    <scope>NUCLEOTIDE SEQUENCE [LARGE SCALE GENOMIC DNA]</scope>
    <source>
        <strain evidence="1 2">SIID29052-01</strain>
    </source>
</reference>
<comment type="caution">
    <text evidence="1">The sequence shown here is derived from an EMBL/GenBank/DDBJ whole genome shotgun (WGS) entry which is preliminary data.</text>
</comment>
<dbReference type="Proteomes" id="UP000494245">
    <property type="component" value="Unassembled WGS sequence"/>
</dbReference>
<keyword evidence="2" id="KW-1185">Reference proteome</keyword>
<sequence length="225" mass="23907">MRLLALAVFLLVHAECRADDIADLRPLTKWGKTTINLLQDAARMRAEPQRANGILLKAVGGVVGGVAGGAAGGALTRSKIGAVAGAVAGGIAGAKIGEELGKPVDYAGQILTAVNDALERSGKLLDAMETFMSVNNTPDDLLLPDMRAARVEIAGMADENVAWRRELYSRPVNREAAFAMPHDVMVRRCKVLVLNVDRLANELETCCDFVIPAPRADARARNPGK</sequence>
<evidence type="ECO:0008006" key="3">
    <source>
        <dbReference type="Google" id="ProtNLM"/>
    </source>
</evidence>
<name>A0A6V8LRR2_9BACT</name>
<organism evidence="1 2">
    <name type="scientific">Fundidesulfovibrio magnetotacticus</name>
    <dbReference type="NCBI Taxonomy" id="2730080"/>
    <lineage>
        <taxon>Bacteria</taxon>
        <taxon>Pseudomonadati</taxon>
        <taxon>Thermodesulfobacteriota</taxon>
        <taxon>Desulfovibrionia</taxon>
        <taxon>Desulfovibrionales</taxon>
        <taxon>Desulfovibrionaceae</taxon>
        <taxon>Fundidesulfovibrio</taxon>
    </lineage>
</organism>
<dbReference type="AlphaFoldDB" id="A0A6V8LRR2"/>
<dbReference type="EMBL" id="BLTE01000001">
    <property type="protein sequence ID" value="GFK92476.1"/>
    <property type="molecule type" value="Genomic_DNA"/>
</dbReference>
<evidence type="ECO:0000313" key="2">
    <source>
        <dbReference type="Proteomes" id="UP000494245"/>
    </source>
</evidence>
<reference evidence="1 2" key="2">
    <citation type="submission" date="2020-05" db="EMBL/GenBank/DDBJ databases">
        <title>Draft genome sequence of Desulfovibrio sp. strainFSS-1.</title>
        <authorList>
            <person name="Shimoshige H."/>
            <person name="Kobayashi H."/>
            <person name="Maekawa T."/>
        </authorList>
    </citation>
    <scope>NUCLEOTIDE SEQUENCE [LARGE SCALE GENOMIC DNA]</scope>
    <source>
        <strain evidence="1 2">SIID29052-01</strain>
    </source>
</reference>
<dbReference type="RefSeq" id="WP_173080594.1">
    <property type="nucleotide sequence ID" value="NZ_BLTE01000001.1"/>
</dbReference>
<protein>
    <recommendedName>
        <fullName evidence="3">Glycine zipper domain-containing protein</fullName>
    </recommendedName>
</protein>
<proteinExistence type="predicted"/>